<name>A0A9X9LNX4_GULGU</name>
<organism evidence="2 3">
    <name type="scientific">Gulo gulo</name>
    <name type="common">Wolverine</name>
    <name type="synonym">Gluton</name>
    <dbReference type="NCBI Taxonomy" id="48420"/>
    <lineage>
        <taxon>Eukaryota</taxon>
        <taxon>Metazoa</taxon>
        <taxon>Chordata</taxon>
        <taxon>Craniata</taxon>
        <taxon>Vertebrata</taxon>
        <taxon>Euteleostomi</taxon>
        <taxon>Mammalia</taxon>
        <taxon>Eutheria</taxon>
        <taxon>Laurasiatheria</taxon>
        <taxon>Carnivora</taxon>
        <taxon>Caniformia</taxon>
        <taxon>Musteloidea</taxon>
        <taxon>Mustelidae</taxon>
        <taxon>Guloninae</taxon>
        <taxon>Gulo</taxon>
    </lineage>
</organism>
<reference evidence="2 3" key="1">
    <citation type="submission" date="2018-10" db="EMBL/GenBank/DDBJ databases">
        <authorList>
            <person name="Ekblom R."/>
            <person name="Jareborg N."/>
        </authorList>
    </citation>
    <scope>NUCLEOTIDE SEQUENCE [LARGE SCALE GENOMIC DNA]</scope>
    <source>
        <tissue evidence="2">Muscle</tissue>
    </source>
</reference>
<protein>
    <submittedName>
        <fullName evidence="2">Uncharacterized protein</fullName>
    </submittedName>
</protein>
<dbReference type="EMBL" id="CYRY02009703">
    <property type="protein sequence ID" value="VCW77981.1"/>
    <property type="molecule type" value="Genomic_DNA"/>
</dbReference>
<keyword evidence="3" id="KW-1185">Reference proteome</keyword>
<evidence type="ECO:0000313" key="2">
    <source>
        <dbReference type="EMBL" id="VCW77981.1"/>
    </source>
</evidence>
<dbReference type="Proteomes" id="UP000269945">
    <property type="component" value="Unassembled WGS sequence"/>
</dbReference>
<dbReference type="AlphaFoldDB" id="A0A9X9LNX4"/>
<accession>A0A9X9LNX4</accession>
<gene>
    <name evidence="2" type="ORF">BN2614_LOCUS1</name>
</gene>
<sequence>MSTVLLGAEMPSSTERRTHFASHAGGHDVKLQQSHDHLPDSDSGHVTGTLGQHPCIGHRGSEQCHSCVMQLSGAAAMAVSAAGSSGLPQGSQWH</sequence>
<proteinExistence type="predicted"/>
<evidence type="ECO:0000313" key="3">
    <source>
        <dbReference type="Proteomes" id="UP000269945"/>
    </source>
</evidence>
<evidence type="ECO:0000256" key="1">
    <source>
        <dbReference type="SAM" id="MobiDB-lite"/>
    </source>
</evidence>
<feature type="region of interest" description="Disordered" evidence="1">
    <location>
        <begin position="1"/>
        <end position="27"/>
    </location>
</feature>
<comment type="caution">
    <text evidence="2">The sequence shown here is derived from an EMBL/GenBank/DDBJ whole genome shotgun (WGS) entry which is preliminary data.</text>
</comment>